<evidence type="ECO:0000313" key="7">
    <source>
        <dbReference type="Proteomes" id="UP000091857"/>
    </source>
</evidence>
<keyword evidence="2" id="KW-0805">Transcription regulation</keyword>
<dbReference type="AlphaFoldDB" id="A0A2C9WC43"/>
<dbReference type="CDD" id="cd11444">
    <property type="entry name" value="bHLH_AtIBH1_like"/>
    <property type="match status" value="1"/>
</dbReference>
<dbReference type="GO" id="GO:0006355">
    <property type="term" value="P:regulation of DNA-templated transcription"/>
    <property type="evidence" value="ECO:0007669"/>
    <property type="project" value="InterPro"/>
</dbReference>
<dbReference type="PANTHER" id="PTHR33124:SF43">
    <property type="entry name" value="TRANSCRIPTION FACTOR PAR2"/>
    <property type="match status" value="1"/>
</dbReference>
<dbReference type="PANTHER" id="PTHR33124">
    <property type="entry name" value="TRANSCRIPTION FACTOR IBH1-LIKE 1"/>
    <property type="match status" value="1"/>
</dbReference>
<evidence type="ECO:0000313" key="6">
    <source>
        <dbReference type="EMBL" id="OAY57279.1"/>
    </source>
</evidence>
<keyword evidence="3" id="KW-0804">Transcription</keyword>
<feature type="region of interest" description="Disordered" evidence="5">
    <location>
        <begin position="1"/>
        <end position="80"/>
    </location>
</feature>
<dbReference type="OMA" id="EMAKHES"/>
<protein>
    <recommendedName>
        <fullName evidence="8">BHLH domain-containing protein</fullName>
    </recommendedName>
</protein>
<feature type="compositionally biased region" description="Basic and acidic residues" evidence="5">
    <location>
        <begin position="55"/>
        <end position="64"/>
    </location>
</feature>
<organism evidence="6 7">
    <name type="scientific">Manihot esculenta</name>
    <name type="common">Cassava</name>
    <name type="synonym">Jatropha manihot</name>
    <dbReference type="NCBI Taxonomy" id="3983"/>
    <lineage>
        <taxon>Eukaryota</taxon>
        <taxon>Viridiplantae</taxon>
        <taxon>Streptophyta</taxon>
        <taxon>Embryophyta</taxon>
        <taxon>Tracheophyta</taxon>
        <taxon>Spermatophyta</taxon>
        <taxon>Magnoliopsida</taxon>
        <taxon>eudicotyledons</taxon>
        <taxon>Gunneridae</taxon>
        <taxon>Pentapetalae</taxon>
        <taxon>rosids</taxon>
        <taxon>fabids</taxon>
        <taxon>Malpighiales</taxon>
        <taxon>Euphorbiaceae</taxon>
        <taxon>Crotonoideae</taxon>
        <taxon>Manihoteae</taxon>
        <taxon>Manihot</taxon>
    </lineage>
</organism>
<dbReference type="InterPro" id="IPR044549">
    <property type="entry name" value="bHLH_AtIBH1-like"/>
</dbReference>
<evidence type="ECO:0008006" key="8">
    <source>
        <dbReference type="Google" id="ProtNLM"/>
    </source>
</evidence>
<reference evidence="7" key="1">
    <citation type="journal article" date="2016" name="Nat. Biotechnol.">
        <title>Sequencing wild and cultivated cassava and related species reveals extensive interspecific hybridization and genetic diversity.</title>
        <authorList>
            <person name="Bredeson J.V."/>
            <person name="Lyons J.B."/>
            <person name="Prochnik S.E."/>
            <person name="Wu G.A."/>
            <person name="Ha C.M."/>
            <person name="Edsinger-Gonzales E."/>
            <person name="Grimwood J."/>
            <person name="Schmutz J."/>
            <person name="Rabbi I.Y."/>
            <person name="Egesi C."/>
            <person name="Nauluvula P."/>
            <person name="Lebot V."/>
            <person name="Ndunguru J."/>
            <person name="Mkamilo G."/>
            <person name="Bart R.S."/>
            <person name="Setter T.L."/>
            <person name="Gleadow R.M."/>
            <person name="Kulakow P."/>
            <person name="Ferguson M.E."/>
            <person name="Rounsley S."/>
            <person name="Rokhsar D.S."/>
        </authorList>
    </citation>
    <scope>NUCLEOTIDE SEQUENCE [LARGE SCALE GENOMIC DNA]</scope>
    <source>
        <strain evidence="7">cv. AM560-2</strain>
    </source>
</reference>
<keyword evidence="7" id="KW-1185">Reference proteome</keyword>
<accession>A0A2C9WC43</accession>
<dbReference type="OrthoDB" id="1363133at2759"/>
<dbReference type="Gramene" id="Manes.02G084300.1.v8.1">
    <property type="protein sequence ID" value="Manes.02G084300.1.v8.1.CDS.1"/>
    <property type="gene ID" value="Manes.02G084300.v8.1"/>
</dbReference>
<proteinExistence type="predicted"/>
<gene>
    <name evidence="6" type="ORF">MANES_02G084300v8</name>
</gene>
<feature type="compositionally biased region" description="Basic residues" evidence="5">
    <location>
        <begin position="13"/>
        <end position="22"/>
    </location>
</feature>
<dbReference type="STRING" id="3983.A0A2C9WC43"/>
<evidence type="ECO:0000256" key="2">
    <source>
        <dbReference type="ARBA" id="ARBA00023015"/>
    </source>
</evidence>
<dbReference type="InterPro" id="IPR044660">
    <property type="entry name" value="IBH1-like"/>
</dbReference>
<feature type="compositionally biased region" description="Basic residues" evidence="5">
    <location>
        <begin position="38"/>
        <end position="54"/>
    </location>
</feature>
<dbReference type="GO" id="GO:0005634">
    <property type="term" value="C:nucleus"/>
    <property type="evidence" value="ECO:0007669"/>
    <property type="project" value="UniProtKB-SubCell"/>
</dbReference>
<evidence type="ECO:0000256" key="4">
    <source>
        <dbReference type="ARBA" id="ARBA00023242"/>
    </source>
</evidence>
<name>A0A2C9WC43_MANES</name>
<sequence length="139" mass="16170">MDNTLNQEDVPAFHKKQRKAHKKSEDKNAVHESLVSFRRGRRPETHRRTRRNRREMKIQEKDHGVMSGNSQDDDEEKEEVERKIVALQRIVPGGESLEVDKLFEETAGYILALQCQIKAMRTFASFLEGMEKEKSKFGG</sequence>
<comment type="subcellular location">
    <subcellularLocation>
        <location evidence="1">Nucleus</location>
    </subcellularLocation>
</comment>
<evidence type="ECO:0000256" key="3">
    <source>
        <dbReference type="ARBA" id="ARBA00023163"/>
    </source>
</evidence>
<dbReference type="Proteomes" id="UP000091857">
    <property type="component" value="Chromosome 2"/>
</dbReference>
<keyword evidence="4" id="KW-0539">Nucleus</keyword>
<dbReference type="EMBL" id="CM004388">
    <property type="protein sequence ID" value="OAY57279.1"/>
    <property type="molecule type" value="Genomic_DNA"/>
</dbReference>
<comment type="caution">
    <text evidence="6">The sequence shown here is derived from an EMBL/GenBank/DDBJ whole genome shotgun (WGS) entry which is preliminary data.</text>
</comment>
<evidence type="ECO:0000256" key="1">
    <source>
        <dbReference type="ARBA" id="ARBA00004123"/>
    </source>
</evidence>
<evidence type="ECO:0000256" key="5">
    <source>
        <dbReference type="SAM" id="MobiDB-lite"/>
    </source>
</evidence>